<dbReference type="HOGENOM" id="CLU_000445_69_8_10"/>
<proteinExistence type="predicted"/>
<keyword evidence="1 2" id="KW-0597">Phosphoprotein</keyword>
<evidence type="ECO:0000256" key="2">
    <source>
        <dbReference type="PROSITE-ProRule" id="PRU00169"/>
    </source>
</evidence>
<dbReference type="GO" id="GO:0000160">
    <property type="term" value="P:phosphorelay signal transduction system"/>
    <property type="evidence" value="ECO:0007669"/>
    <property type="project" value="InterPro"/>
</dbReference>
<feature type="domain" description="Response regulatory" evidence="3">
    <location>
        <begin position="5"/>
        <end position="124"/>
    </location>
</feature>
<dbReference type="KEGG" id="dfe:Dfer_1530"/>
<dbReference type="PANTHER" id="PTHR44591:SF3">
    <property type="entry name" value="RESPONSE REGULATORY DOMAIN-CONTAINING PROTEIN"/>
    <property type="match status" value="1"/>
</dbReference>
<reference evidence="4 5" key="1">
    <citation type="journal article" date="2009" name="Stand. Genomic Sci.">
        <title>Complete genome sequence of Dyadobacter fermentans type strain (NS114).</title>
        <authorList>
            <person name="Lang E."/>
            <person name="Lapidus A."/>
            <person name="Chertkov O."/>
            <person name="Brettin T."/>
            <person name="Detter J.C."/>
            <person name="Han C."/>
            <person name="Copeland A."/>
            <person name="Glavina Del Rio T."/>
            <person name="Nolan M."/>
            <person name="Chen F."/>
            <person name="Lucas S."/>
            <person name="Tice H."/>
            <person name="Cheng J.F."/>
            <person name="Land M."/>
            <person name="Hauser L."/>
            <person name="Chang Y.J."/>
            <person name="Jeffries C.D."/>
            <person name="Kopitz M."/>
            <person name="Bruce D."/>
            <person name="Goodwin L."/>
            <person name="Pitluck S."/>
            <person name="Ovchinnikova G."/>
            <person name="Pati A."/>
            <person name="Ivanova N."/>
            <person name="Mavrommatis K."/>
            <person name="Chen A."/>
            <person name="Palaniappan K."/>
            <person name="Chain P."/>
            <person name="Bristow J."/>
            <person name="Eisen J.A."/>
            <person name="Markowitz V."/>
            <person name="Hugenholtz P."/>
            <person name="Goker M."/>
            <person name="Rohde M."/>
            <person name="Kyrpides N.C."/>
            <person name="Klenk H.P."/>
        </authorList>
    </citation>
    <scope>NUCLEOTIDE SEQUENCE [LARGE SCALE GENOMIC DNA]</scope>
    <source>
        <strain evidence="5">ATCC 700827 / DSM 18053 / CIP 107007 / KCTC 52180 / NS114</strain>
    </source>
</reference>
<feature type="modified residue" description="4-aspartylphosphate" evidence="2">
    <location>
        <position position="59"/>
    </location>
</feature>
<dbReference type="SUPFAM" id="SSF52172">
    <property type="entry name" value="CheY-like"/>
    <property type="match status" value="1"/>
</dbReference>
<evidence type="ECO:0000313" key="4">
    <source>
        <dbReference type="EMBL" id="ACT92775.1"/>
    </source>
</evidence>
<dbReference type="Gene3D" id="3.40.50.2300">
    <property type="match status" value="1"/>
</dbReference>
<evidence type="ECO:0000256" key="1">
    <source>
        <dbReference type="ARBA" id="ARBA00022553"/>
    </source>
</evidence>
<evidence type="ECO:0000259" key="3">
    <source>
        <dbReference type="PROSITE" id="PS50110"/>
    </source>
</evidence>
<dbReference type="InterPro" id="IPR001789">
    <property type="entry name" value="Sig_transdc_resp-reg_receiver"/>
</dbReference>
<dbReference type="InterPro" id="IPR011006">
    <property type="entry name" value="CheY-like_superfamily"/>
</dbReference>
<dbReference type="RefSeq" id="WP_015811029.1">
    <property type="nucleotide sequence ID" value="NC_013037.1"/>
</dbReference>
<dbReference type="OrthoDB" id="673307at2"/>
<organism evidence="4 5">
    <name type="scientific">Dyadobacter fermentans (strain ATCC 700827 / DSM 18053 / CIP 107007 / KCTC 52180 / NS114)</name>
    <dbReference type="NCBI Taxonomy" id="471854"/>
    <lineage>
        <taxon>Bacteria</taxon>
        <taxon>Pseudomonadati</taxon>
        <taxon>Bacteroidota</taxon>
        <taxon>Cytophagia</taxon>
        <taxon>Cytophagales</taxon>
        <taxon>Spirosomataceae</taxon>
        <taxon>Dyadobacter</taxon>
    </lineage>
</organism>
<keyword evidence="5" id="KW-1185">Reference proteome</keyword>
<dbReference type="STRING" id="471854.Dfer_1530"/>
<dbReference type="EMBL" id="CP001619">
    <property type="protein sequence ID" value="ACT92775.1"/>
    <property type="molecule type" value="Genomic_DNA"/>
</dbReference>
<name>C6VRS2_DYAFD</name>
<protein>
    <submittedName>
        <fullName evidence="4">Response regulator receiver protein</fullName>
    </submittedName>
</protein>
<dbReference type="AlphaFoldDB" id="C6VRS2"/>
<dbReference type="CDD" id="cd00156">
    <property type="entry name" value="REC"/>
    <property type="match status" value="1"/>
</dbReference>
<dbReference type="Proteomes" id="UP000002011">
    <property type="component" value="Chromosome"/>
</dbReference>
<dbReference type="PANTHER" id="PTHR44591">
    <property type="entry name" value="STRESS RESPONSE REGULATOR PROTEIN 1"/>
    <property type="match status" value="1"/>
</dbReference>
<dbReference type="Pfam" id="PF00072">
    <property type="entry name" value="Response_reg"/>
    <property type="match status" value="1"/>
</dbReference>
<sequence length="133" mass="14816">MKIFRLAIVENDEDERYFMSEAFKASGEFQILGEFGNGDQLTDWLHGRPAELPEIVLSDLNMPGKNGYDIIRELKVDYPGIAVIATSTSSVVSTREKCISAGAKDFIAKPDIFIAYEAFVKELYQLACRDLGA</sequence>
<gene>
    <name evidence="4" type="ordered locus">Dfer_1530</name>
</gene>
<dbReference type="PROSITE" id="PS50110">
    <property type="entry name" value="RESPONSE_REGULATORY"/>
    <property type="match status" value="1"/>
</dbReference>
<dbReference type="InterPro" id="IPR050595">
    <property type="entry name" value="Bact_response_regulator"/>
</dbReference>
<dbReference type="SMART" id="SM00448">
    <property type="entry name" value="REC"/>
    <property type="match status" value="1"/>
</dbReference>
<dbReference type="eggNOG" id="COG2197">
    <property type="taxonomic scope" value="Bacteria"/>
</dbReference>
<evidence type="ECO:0000313" key="5">
    <source>
        <dbReference type="Proteomes" id="UP000002011"/>
    </source>
</evidence>
<accession>C6VRS2</accession>